<comment type="caution">
    <text evidence="2">The sequence shown here is derived from an EMBL/GenBank/DDBJ whole genome shotgun (WGS) entry which is preliminary data.</text>
</comment>
<dbReference type="Pfam" id="PF17128">
    <property type="entry name" value="DUF5107"/>
    <property type="match status" value="1"/>
</dbReference>
<dbReference type="InterPro" id="IPR033396">
    <property type="entry name" value="DUF5107"/>
</dbReference>
<reference evidence="2 3" key="1">
    <citation type="journal article" date="2019" name="Int. J. Syst. Evol. Microbiol.">
        <title>The Global Catalogue of Microorganisms (GCM) 10K type strain sequencing project: providing services to taxonomists for standard genome sequencing and annotation.</title>
        <authorList>
            <consortium name="The Broad Institute Genomics Platform"/>
            <consortium name="The Broad Institute Genome Sequencing Center for Infectious Disease"/>
            <person name="Wu L."/>
            <person name="Ma J."/>
        </authorList>
    </citation>
    <scope>NUCLEOTIDE SEQUENCE [LARGE SCALE GENOMIC DNA]</scope>
    <source>
        <strain evidence="2 3">JCM 16013</strain>
    </source>
</reference>
<accession>A0ABN2R3U0</accession>
<keyword evidence="3" id="KW-1185">Reference proteome</keyword>
<name>A0ABN2R3U0_9ACTN</name>
<dbReference type="Gene3D" id="1.25.40.10">
    <property type="entry name" value="Tetratricopeptide repeat domain"/>
    <property type="match status" value="1"/>
</dbReference>
<gene>
    <name evidence="2" type="ORF">GCM10009838_20220</name>
</gene>
<evidence type="ECO:0000259" key="1">
    <source>
        <dbReference type="Pfam" id="PF17128"/>
    </source>
</evidence>
<dbReference type="SUPFAM" id="SSF48452">
    <property type="entry name" value="TPR-like"/>
    <property type="match status" value="1"/>
</dbReference>
<dbReference type="EMBL" id="BAAAQM010000008">
    <property type="protein sequence ID" value="GAA1963125.1"/>
    <property type="molecule type" value="Genomic_DNA"/>
</dbReference>
<evidence type="ECO:0000313" key="2">
    <source>
        <dbReference type="EMBL" id="GAA1963125.1"/>
    </source>
</evidence>
<feature type="domain" description="DUF5107" evidence="1">
    <location>
        <begin position="55"/>
        <end position="331"/>
    </location>
</feature>
<dbReference type="RefSeq" id="WP_344656678.1">
    <property type="nucleotide sequence ID" value="NZ_BAAAQM010000008.1"/>
</dbReference>
<sequence>MSTGLRHDVLRIEGADDPRTGLLPLLHGVPRPGFDAAAAPYPDMARSLEYGRPTTLLPYANQDSYTRKRTVREVPSLVLENERLTATFLPGYGGRLWSLVHRPTGRELLHRNPILQPANLALRDAWLAGGVEWNLGATGHWPLTCAPLHAVRLTAADGTPVLRMYEFERLRRVVVTVDAWLPPESEVLLVHVSLHNPATEETPVYWWSNIAVPQSPDVRVVAPAERAFHFDYEAQLKLIGFPGSAGGDQSYPARFTKAADFFMDIPAGERRWITALDARGTGLVQTSTDRLIGRKLFQWGNSTGGQRWQEWLSGPDAEYIEIQAGLARTQLEHLALPGGETWEWVEAYGLLEADPAAVHGTWDEARDEVAGALERLVPRKDLDAALVEARGFAAESATPEVLHRGSGWGALEIAAGELPADGLHPFGSCDSEQQPWLDLFLTKRLPVPADDVPAAAVRGAKWRSLLETSADDWHSLYHLGLLRLADGDCDGAREAWDRSVTEHPNAWALRGLAHLAASPAERADLLLAAHRLQPGLRELTVETLQALLAAERAGEALEVVAGLGADDRDHGRVRLHTAQAALAVGDLERVRTLVDEGISVDNLQEGEASLDTLWLAVYPDRPVPREYDFRMTGS</sequence>
<protein>
    <submittedName>
        <fullName evidence="2">DUF5107 domain-containing protein</fullName>
    </submittedName>
</protein>
<proteinExistence type="predicted"/>
<dbReference type="Proteomes" id="UP001499854">
    <property type="component" value="Unassembled WGS sequence"/>
</dbReference>
<dbReference type="InterPro" id="IPR011990">
    <property type="entry name" value="TPR-like_helical_dom_sf"/>
</dbReference>
<evidence type="ECO:0000313" key="3">
    <source>
        <dbReference type="Proteomes" id="UP001499854"/>
    </source>
</evidence>
<organism evidence="2 3">
    <name type="scientific">Catenulispora subtropica</name>
    <dbReference type="NCBI Taxonomy" id="450798"/>
    <lineage>
        <taxon>Bacteria</taxon>
        <taxon>Bacillati</taxon>
        <taxon>Actinomycetota</taxon>
        <taxon>Actinomycetes</taxon>
        <taxon>Catenulisporales</taxon>
        <taxon>Catenulisporaceae</taxon>
        <taxon>Catenulispora</taxon>
    </lineage>
</organism>